<feature type="compositionally biased region" description="Low complexity" evidence="1">
    <location>
        <begin position="353"/>
        <end position="363"/>
    </location>
</feature>
<proteinExistence type="predicted"/>
<organism evidence="2 3">
    <name type="scientific">Paramuricea clavata</name>
    <name type="common">Red gorgonian</name>
    <name type="synonym">Violescent sea-whip</name>
    <dbReference type="NCBI Taxonomy" id="317549"/>
    <lineage>
        <taxon>Eukaryota</taxon>
        <taxon>Metazoa</taxon>
        <taxon>Cnidaria</taxon>
        <taxon>Anthozoa</taxon>
        <taxon>Octocorallia</taxon>
        <taxon>Malacalcyonacea</taxon>
        <taxon>Plexauridae</taxon>
        <taxon>Paramuricea</taxon>
    </lineage>
</organism>
<feature type="compositionally biased region" description="Basic and acidic residues" evidence="1">
    <location>
        <begin position="1"/>
        <end position="12"/>
    </location>
</feature>
<gene>
    <name evidence="2" type="ORF">PACLA_8A054749</name>
</gene>
<feature type="region of interest" description="Disordered" evidence="1">
    <location>
        <begin position="350"/>
        <end position="378"/>
    </location>
</feature>
<name>A0A6S7JSE9_PARCT</name>
<keyword evidence="3" id="KW-1185">Reference proteome</keyword>
<dbReference type="Proteomes" id="UP001152795">
    <property type="component" value="Unassembled WGS sequence"/>
</dbReference>
<evidence type="ECO:0000313" key="2">
    <source>
        <dbReference type="EMBL" id="CAB4034008.1"/>
    </source>
</evidence>
<dbReference type="AlphaFoldDB" id="A0A6S7JSE9"/>
<reference evidence="2" key="1">
    <citation type="submission" date="2020-04" db="EMBL/GenBank/DDBJ databases">
        <authorList>
            <person name="Alioto T."/>
            <person name="Alioto T."/>
            <person name="Gomez Garrido J."/>
        </authorList>
    </citation>
    <scope>NUCLEOTIDE SEQUENCE</scope>
    <source>
        <strain evidence="2">A484AB</strain>
    </source>
</reference>
<evidence type="ECO:0000256" key="1">
    <source>
        <dbReference type="SAM" id="MobiDB-lite"/>
    </source>
</evidence>
<accession>A0A6S7JSE9</accession>
<comment type="caution">
    <text evidence="2">The sequence shown here is derived from an EMBL/GenBank/DDBJ whole genome shotgun (WGS) entry which is preliminary data.</text>
</comment>
<feature type="compositionally biased region" description="Basic and acidic residues" evidence="1">
    <location>
        <begin position="34"/>
        <end position="43"/>
    </location>
</feature>
<sequence>MASVHNVEETLKDSVTVNEEANGGETNEENNGQDEEKQENSRITAEENHLQQRLAVAKDFEELQAVLERVSLATKDCGSFQLESLNLTAKEKLTEEDVQSYKHWLLDHSQEDNFESLLEWIELRVQHLSRDCKKVRACGIAGCKRSESQLQPEASSFSQKGLSSETSQIHVRRIRTGGAEIKQRSRFVELLLQVSKCLLKDIFEDYIKLDKSTTKICVVFDAAMKYNGKSLNDVIRAPVALSGDISEMFLQRLMFDDLLDSTSAGFNLRKWASNETAVIESIAPSVMWEAKEDVFTFQVKLPESSKPLKKHWDHVLPNNLATNLSHASRMAFATVAYLVCLYDDKLMDSENNSSTVKSQQKSKSTGRLRKASYPDTPVSDSDSFINAFVRMVSRRGTPSYVIGGRFALEALKQPKASRGDWPLGRILEAYPVHRLCPLEYFVIDHLAAIKSLMTYYYHFLKCSAKDHDKKKQKQRDMFQAVPKRSAATDTNGKRQKMVEDQEGQEVDSDINISDSEKNYDSGGSEGEYDSNNLSESNSLTSDQELNEHRMDTVDHIGCSCIEEPQPDEVFDTDLTGNVDPDDLFTVHVAVENADPLCIKIQDLTHGGKISKDKFFYKYLGDVVEIMYNPFHKYDREVVEFFNMITYLGGRRTACFIRGPMNLGDSRNSHVSLTEKKMNLGGPSETI</sequence>
<evidence type="ECO:0000313" key="3">
    <source>
        <dbReference type="Proteomes" id="UP001152795"/>
    </source>
</evidence>
<dbReference type="OrthoDB" id="8056668at2759"/>
<feature type="region of interest" description="Disordered" evidence="1">
    <location>
        <begin position="470"/>
        <end position="538"/>
    </location>
</feature>
<feature type="region of interest" description="Disordered" evidence="1">
    <location>
        <begin position="1"/>
        <end position="43"/>
    </location>
</feature>
<protein>
    <submittedName>
        <fullName evidence="2">Uncharacterized protein</fullName>
    </submittedName>
</protein>
<dbReference type="EMBL" id="CACRXK020019732">
    <property type="protein sequence ID" value="CAB4034008.1"/>
    <property type="molecule type" value="Genomic_DNA"/>
</dbReference>